<proteinExistence type="predicted"/>
<dbReference type="RefSeq" id="WP_377509489.1">
    <property type="nucleotide sequence ID" value="NZ_JBHULU010000021.1"/>
</dbReference>
<sequence>MSPAGFIAVLLIAFIVGAVFYFLFKSKGPWGSFWTFFLVVLLGVSLAYVWVRPFGPVYWGVAFFPLLFIGLLFALLLAAATPPGRNRNATRRGYSPGTPEDGQSEISPEDDRTVLGIFFWTAVILFAALLIAGIFY</sequence>
<keyword evidence="2" id="KW-0812">Transmembrane</keyword>
<feature type="transmembrane region" description="Helical" evidence="2">
    <location>
        <begin position="31"/>
        <end position="51"/>
    </location>
</feature>
<reference evidence="4" key="1">
    <citation type="journal article" date="2019" name="Int. J. Syst. Evol. Microbiol.">
        <title>The Global Catalogue of Microorganisms (GCM) 10K type strain sequencing project: providing services to taxonomists for standard genome sequencing and annotation.</title>
        <authorList>
            <consortium name="The Broad Institute Genomics Platform"/>
            <consortium name="The Broad Institute Genome Sequencing Center for Infectious Disease"/>
            <person name="Wu L."/>
            <person name="Ma J."/>
        </authorList>
    </citation>
    <scope>NUCLEOTIDE SEQUENCE [LARGE SCALE GENOMIC DNA]</scope>
    <source>
        <strain evidence="4">KCTC 42498</strain>
    </source>
</reference>
<feature type="transmembrane region" description="Helical" evidence="2">
    <location>
        <begin position="57"/>
        <end position="81"/>
    </location>
</feature>
<feature type="region of interest" description="Disordered" evidence="1">
    <location>
        <begin position="85"/>
        <end position="108"/>
    </location>
</feature>
<evidence type="ECO:0000313" key="4">
    <source>
        <dbReference type="Proteomes" id="UP001597544"/>
    </source>
</evidence>
<feature type="transmembrane region" description="Helical" evidence="2">
    <location>
        <begin position="114"/>
        <end position="135"/>
    </location>
</feature>
<feature type="transmembrane region" description="Helical" evidence="2">
    <location>
        <begin position="6"/>
        <end position="24"/>
    </location>
</feature>
<accession>A0ABW5IPH8</accession>
<keyword evidence="4" id="KW-1185">Reference proteome</keyword>
<name>A0ABW5IPH8_9BACT</name>
<organism evidence="3 4">
    <name type="scientific">Pontibacter locisalis</name>
    <dbReference type="NCBI Taxonomy" id="1719035"/>
    <lineage>
        <taxon>Bacteria</taxon>
        <taxon>Pseudomonadati</taxon>
        <taxon>Bacteroidota</taxon>
        <taxon>Cytophagia</taxon>
        <taxon>Cytophagales</taxon>
        <taxon>Hymenobacteraceae</taxon>
        <taxon>Pontibacter</taxon>
    </lineage>
</organism>
<dbReference type="EMBL" id="JBHULU010000021">
    <property type="protein sequence ID" value="MFD2515214.1"/>
    <property type="molecule type" value="Genomic_DNA"/>
</dbReference>
<comment type="caution">
    <text evidence="3">The sequence shown here is derived from an EMBL/GenBank/DDBJ whole genome shotgun (WGS) entry which is preliminary data.</text>
</comment>
<keyword evidence="2" id="KW-0472">Membrane</keyword>
<protein>
    <submittedName>
        <fullName evidence="3">Uncharacterized protein</fullName>
    </submittedName>
</protein>
<evidence type="ECO:0000256" key="1">
    <source>
        <dbReference type="SAM" id="MobiDB-lite"/>
    </source>
</evidence>
<evidence type="ECO:0000256" key="2">
    <source>
        <dbReference type="SAM" id="Phobius"/>
    </source>
</evidence>
<dbReference type="Proteomes" id="UP001597544">
    <property type="component" value="Unassembled WGS sequence"/>
</dbReference>
<keyword evidence="2" id="KW-1133">Transmembrane helix</keyword>
<gene>
    <name evidence="3" type="ORF">ACFSRY_15175</name>
</gene>
<evidence type="ECO:0000313" key="3">
    <source>
        <dbReference type="EMBL" id="MFD2515214.1"/>
    </source>
</evidence>